<evidence type="ECO:0000313" key="7">
    <source>
        <dbReference type="Proteomes" id="UP001056336"/>
    </source>
</evidence>
<proteinExistence type="predicted"/>
<dbReference type="InterPro" id="IPR036271">
    <property type="entry name" value="Tet_transcr_reg_TetR-rel_C_sf"/>
</dbReference>
<keyword evidence="1" id="KW-0805">Transcription regulation</keyword>
<dbReference type="RefSeq" id="WP_249772970.1">
    <property type="nucleotide sequence ID" value="NZ_CP097332.1"/>
</dbReference>
<evidence type="ECO:0000256" key="1">
    <source>
        <dbReference type="ARBA" id="ARBA00023015"/>
    </source>
</evidence>
<dbReference type="PANTHER" id="PTHR30055:SF234">
    <property type="entry name" value="HTH-TYPE TRANSCRIPTIONAL REGULATOR BETI"/>
    <property type="match status" value="1"/>
</dbReference>
<dbReference type="PROSITE" id="PS50977">
    <property type="entry name" value="HTH_TETR_2"/>
    <property type="match status" value="1"/>
</dbReference>
<dbReference type="EMBL" id="CP097332">
    <property type="protein sequence ID" value="UQX89074.1"/>
    <property type="molecule type" value="Genomic_DNA"/>
</dbReference>
<dbReference type="SUPFAM" id="SSF48498">
    <property type="entry name" value="Tetracyclin repressor-like, C-terminal domain"/>
    <property type="match status" value="1"/>
</dbReference>
<evidence type="ECO:0000313" key="6">
    <source>
        <dbReference type="EMBL" id="UQX89074.1"/>
    </source>
</evidence>
<evidence type="ECO:0000256" key="2">
    <source>
        <dbReference type="ARBA" id="ARBA00023125"/>
    </source>
</evidence>
<feature type="domain" description="HTH tetR-type" evidence="5">
    <location>
        <begin position="21"/>
        <end position="80"/>
    </location>
</feature>
<dbReference type="InterPro" id="IPR049445">
    <property type="entry name" value="TetR_SbtR-like_C"/>
</dbReference>
<evidence type="ECO:0000259" key="5">
    <source>
        <dbReference type="PROSITE" id="PS50977"/>
    </source>
</evidence>
<dbReference type="InterPro" id="IPR001647">
    <property type="entry name" value="HTH_TetR"/>
</dbReference>
<evidence type="ECO:0000256" key="4">
    <source>
        <dbReference type="PROSITE-ProRule" id="PRU00335"/>
    </source>
</evidence>
<keyword evidence="3" id="KW-0804">Transcription</keyword>
<evidence type="ECO:0000256" key="3">
    <source>
        <dbReference type="ARBA" id="ARBA00023163"/>
    </source>
</evidence>
<organism evidence="6 7">
    <name type="scientific">Jatrophihabitans telluris</name>
    <dbReference type="NCBI Taxonomy" id="2038343"/>
    <lineage>
        <taxon>Bacteria</taxon>
        <taxon>Bacillati</taxon>
        <taxon>Actinomycetota</taxon>
        <taxon>Actinomycetes</taxon>
        <taxon>Jatrophihabitantales</taxon>
        <taxon>Jatrophihabitantaceae</taxon>
        <taxon>Jatrophihabitans</taxon>
    </lineage>
</organism>
<dbReference type="Proteomes" id="UP001056336">
    <property type="component" value="Chromosome"/>
</dbReference>
<keyword evidence="7" id="KW-1185">Reference proteome</keyword>
<keyword evidence="2 4" id="KW-0238">DNA-binding</keyword>
<dbReference type="Pfam" id="PF21597">
    <property type="entry name" value="TetR_C_43"/>
    <property type="match status" value="1"/>
</dbReference>
<dbReference type="InterPro" id="IPR009057">
    <property type="entry name" value="Homeodomain-like_sf"/>
</dbReference>
<dbReference type="PRINTS" id="PR00455">
    <property type="entry name" value="HTHTETR"/>
</dbReference>
<feature type="DNA-binding region" description="H-T-H motif" evidence="4">
    <location>
        <begin position="43"/>
        <end position="62"/>
    </location>
</feature>
<gene>
    <name evidence="6" type="ORF">M6D93_03500</name>
</gene>
<protein>
    <submittedName>
        <fullName evidence="6">TetR/AcrR family transcriptional regulator</fullName>
    </submittedName>
</protein>
<accession>A0ABY4QZQ1</accession>
<reference evidence="6" key="2">
    <citation type="submission" date="2022-05" db="EMBL/GenBank/DDBJ databases">
        <authorList>
            <person name="Kim J.-S."/>
            <person name="Lee K."/>
            <person name="Suh M."/>
            <person name="Eom M."/>
            <person name="Kim J.-S."/>
            <person name="Kim D.-S."/>
            <person name="Ko S.-H."/>
            <person name="Shin Y."/>
            <person name="Lee J.-S."/>
        </authorList>
    </citation>
    <scope>NUCLEOTIDE SEQUENCE</scope>
    <source>
        <strain evidence="6">N237</strain>
    </source>
</reference>
<dbReference type="Pfam" id="PF00440">
    <property type="entry name" value="TetR_N"/>
    <property type="match status" value="1"/>
</dbReference>
<name>A0ABY4QZQ1_9ACTN</name>
<reference evidence="6" key="1">
    <citation type="journal article" date="2018" name="Int. J. Syst. Evol. Microbiol.">
        <title>Jatrophihabitans telluris sp. nov., isolated from sediment soil of lava forest wetlands and the emended description of the genus Jatrophihabitans.</title>
        <authorList>
            <person name="Lee K.C."/>
            <person name="Suh M.K."/>
            <person name="Eom M.K."/>
            <person name="Kim K.K."/>
            <person name="Kim J.S."/>
            <person name="Kim D.S."/>
            <person name="Ko S.H."/>
            <person name="Shin Y.K."/>
            <person name="Lee J.S."/>
        </authorList>
    </citation>
    <scope>NUCLEOTIDE SEQUENCE</scope>
    <source>
        <strain evidence="6">N237</strain>
    </source>
</reference>
<dbReference type="PANTHER" id="PTHR30055">
    <property type="entry name" value="HTH-TYPE TRANSCRIPTIONAL REGULATOR RUTR"/>
    <property type="match status" value="1"/>
</dbReference>
<sequence length="214" mass="23125">MPQADSVAVNTASRPLRRDAEANRLRLLAAATQVFAEHGLDAGVDEVAHAAGVGMGTLYRRFPSKQALIDALVREQRLAVLALATNAAERKDGGGLHRFLLDAGQLHASQPACLQRLWGRSDVDPDSLTQIRAAIAELLADAQKHAAVRKEVTTTDITMIIWSLVAVIEATGTQAPNAWRRHLQLQLAGLRPSEVELTEPPVSQAAMTRVLGRR</sequence>
<dbReference type="SUPFAM" id="SSF46689">
    <property type="entry name" value="Homeodomain-like"/>
    <property type="match status" value="1"/>
</dbReference>
<dbReference type="Gene3D" id="1.10.357.10">
    <property type="entry name" value="Tetracycline Repressor, domain 2"/>
    <property type="match status" value="1"/>
</dbReference>
<dbReference type="InterPro" id="IPR050109">
    <property type="entry name" value="HTH-type_TetR-like_transc_reg"/>
</dbReference>